<keyword evidence="2" id="KW-1185">Reference proteome</keyword>
<accession>A0A090RQL3</accession>
<proteinExistence type="predicted"/>
<organism evidence="1 2">
    <name type="scientific">Vibrio maritimus</name>
    <dbReference type="NCBI Taxonomy" id="990268"/>
    <lineage>
        <taxon>Bacteria</taxon>
        <taxon>Pseudomonadati</taxon>
        <taxon>Pseudomonadota</taxon>
        <taxon>Gammaproteobacteria</taxon>
        <taxon>Vibrionales</taxon>
        <taxon>Vibrionaceae</taxon>
        <taxon>Vibrio</taxon>
    </lineage>
</organism>
<sequence length="43" mass="4550">MDDFIDYREQVRIAFGQANSADVIKGGDAATISVCSTLALSIS</sequence>
<dbReference type="EMBL" id="BBMR01000002">
    <property type="protein sequence ID" value="GAL17541.1"/>
    <property type="molecule type" value="Genomic_DNA"/>
</dbReference>
<dbReference type="AlphaFoldDB" id="A0A090RQL3"/>
<protein>
    <submittedName>
        <fullName evidence="1">Uncharacterized protein</fullName>
    </submittedName>
</protein>
<reference evidence="1 2" key="2">
    <citation type="submission" date="2014-09" db="EMBL/GenBank/DDBJ databases">
        <authorList>
            <consortium name="NBRP consortium"/>
            <person name="Sawabe T."/>
            <person name="Meirelles P."/>
            <person name="Nakanishi M."/>
            <person name="Sayaka M."/>
            <person name="Hattori M."/>
            <person name="Ohkuma M."/>
        </authorList>
    </citation>
    <scope>NUCLEOTIDE SEQUENCE [LARGE SCALE GENOMIC DNA]</scope>
    <source>
        <strain evidence="2">JCM19235</strain>
    </source>
</reference>
<gene>
    <name evidence="1" type="ORF">JCM19235_6094</name>
</gene>
<dbReference type="STRING" id="990268.JCM19235_6094"/>
<reference evidence="1 2" key="1">
    <citation type="submission" date="2014-09" db="EMBL/GenBank/DDBJ databases">
        <title>Vibrio maritimus JCM 19235. (C45) whole genome shotgun sequence.</title>
        <authorList>
            <person name="Sawabe T."/>
            <person name="Meirelles P."/>
            <person name="Nakanishi M."/>
            <person name="Sayaka M."/>
            <person name="Hattori M."/>
            <person name="Ohkuma M."/>
        </authorList>
    </citation>
    <scope>NUCLEOTIDE SEQUENCE [LARGE SCALE GENOMIC DNA]</scope>
    <source>
        <strain evidence="2">JCM19235</strain>
    </source>
</reference>
<evidence type="ECO:0000313" key="1">
    <source>
        <dbReference type="EMBL" id="GAL17541.1"/>
    </source>
</evidence>
<comment type="caution">
    <text evidence="1">The sequence shown here is derived from an EMBL/GenBank/DDBJ whole genome shotgun (WGS) entry which is preliminary data.</text>
</comment>
<name>A0A090RQL3_9VIBR</name>
<evidence type="ECO:0000313" key="2">
    <source>
        <dbReference type="Proteomes" id="UP000029228"/>
    </source>
</evidence>
<dbReference type="Proteomes" id="UP000029228">
    <property type="component" value="Unassembled WGS sequence"/>
</dbReference>